<organism evidence="7">
    <name type="scientific">Zea mays</name>
    <name type="common">Maize</name>
    <dbReference type="NCBI Taxonomy" id="4577"/>
    <lineage>
        <taxon>Eukaryota</taxon>
        <taxon>Viridiplantae</taxon>
        <taxon>Streptophyta</taxon>
        <taxon>Embryophyta</taxon>
        <taxon>Tracheophyta</taxon>
        <taxon>Spermatophyta</taxon>
        <taxon>Magnoliopsida</taxon>
        <taxon>Liliopsida</taxon>
        <taxon>Poales</taxon>
        <taxon>Poaceae</taxon>
        <taxon>PACMAD clade</taxon>
        <taxon>Panicoideae</taxon>
        <taxon>Andropogonodae</taxon>
        <taxon>Andropogoneae</taxon>
        <taxon>Tripsacinae</taxon>
        <taxon>Zea</taxon>
    </lineage>
</organism>
<evidence type="ECO:0000256" key="5">
    <source>
        <dbReference type="ARBA" id="ARBA00023295"/>
    </source>
</evidence>
<evidence type="ECO:0000313" key="7">
    <source>
        <dbReference type="EMBL" id="PWZ27474.1"/>
    </source>
</evidence>
<feature type="domain" description="GH18" evidence="6">
    <location>
        <begin position="93"/>
        <end position="454"/>
    </location>
</feature>
<dbReference type="GO" id="GO:0008061">
    <property type="term" value="F:chitin binding"/>
    <property type="evidence" value="ECO:0007669"/>
    <property type="project" value="InterPro"/>
</dbReference>
<dbReference type="PANTHER" id="PTHR11177:SF347">
    <property type="entry name" value="GLYCOSYL HYDROLASES FAMILY 18 PROTEIN, EXPRESSED"/>
    <property type="match status" value="1"/>
</dbReference>
<protein>
    <submittedName>
        <fullName evidence="7">Chitinase-3-like protein 1</fullName>
    </submittedName>
</protein>
<dbReference type="Gene3D" id="3.10.50.10">
    <property type="match status" value="1"/>
</dbReference>
<dbReference type="InterPro" id="IPR050314">
    <property type="entry name" value="Glycosyl_Hydrlase_18"/>
</dbReference>
<dbReference type="SUPFAM" id="SSF51445">
    <property type="entry name" value="(Trans)glycosidases"/>
    <property type="match status" value="1"/>
</dbReference>
<reference evidence="7" key="1">
    <citation type="journal article" date="2018" name="Nat. Genet.">
        <title>Extensive intraspecific gene order and gene structural variations between Mo17 and other maize genomes.</title>
        <authorList>
            <person name="Sun S."/>
            <person name="Zhou Y."/>
            <person name="Chen J."/>
            <person name="Shi J."/>
            <person name="Zhao H."/>
            <person name="Zhao H."/>
            <person name="Song W."/>
            <person name="Zhang M."/>
            <person name="Cui Y."/>
            <person name="Dong X."/>
            <person name="Liu H."/>
            <person name="Ma X."/>
            <person name="Jiao Y."/>
            <person name="Wang B."/>
            <person name="Wei X."/>
            <person name="Stein J.C."/>
            <person name="Glaubitz J.C."/>
            <person name="Lu F."/>
            <person name="Yu G."/>
            <person name="Liang C."/>
            <person name="Fengler K."/>
            <person name="Li B."/>
            <person name="Rafalski A."/>
            <person name="Schnable P.S."/>
            <person name="Ware D.H."/>
            <person name="Buckler E.S."/>
            <person name="Lai J."/>
        </authorList>
    </citation>
    <scope>NUCLEOTIDE SEQUENCE [LARGE SCALE GENOMIC DNA]</scope>
    <source>
        <tissue evidence="7">Seedling</tissue>
    </source>
</reference>
<evidence type="ECO:0000256" key="2">
    <source>
        <dbReference type="ARBA" id="ARBA00022729"/>
    </source>
</evidence>
<proteinExistence type="inferred from homology"/>
<dbReference type="InterPro" id="IPR029070">
    <property type="entry name" value="Chitinase_insertion_sf"/>
</dbReference>
<dbReference type="Pfam" id="PF00704">
    <property type="entry name" value="Glyco_hydro_18"/>
    <property type="match status" value="1"/>
</dbReference>
<dbReference type="EMBL" id="NCVQ01000005">
    <property type="protein sequence ID" value="PWZ27474.1"/>
    <property type="molecule type" value="Genomic_DNA"/>
</dbReference>
<name>A0A3L6F2H0_MAIZE</name>
<dbReference type="SMART" id="SM00636">
    <property type="entry name" value="Glyco_18"/>
    <property type="match status" value="1"/>
</dbReference>
<evidence type="ECO:0000256" key="4">
    <source>
        <dbReference type="ARBA" id="ARBA00023180"/>
    </source>
</evidence>
<dbReference type="InterPro" id="IPR017853">
    <property type="entry name" value="GH"/>
</dbReference>
<comment type="similarity">
    <text evidence="1">Belongs to the glycosyl hydrolase 18 family. Chitinase class V subfamily.</text>
</comment>
<dbReference type="InterPro" id="IPR001223">
    <property type="entry name" value="Glyco_hydro18_cat"/>
</dbReference>
<keyword evidence="2" id="KW-0732">Signal</keyword>
<evidence type="ECO:0000259" key="6">
    <source>
        <dbReference type="PROSITE" id="PS51910"/>
    </source>
</evidence>
<keyword evidence="3" id="KW-0378">Hydrolase</keyword>
<dbReference type="Proteomes" id="UP000251960">
    <property type="component" value="Chromosome 4"/>
</dbReference>
<keyword evidence="4" id="KW-0325">Glycoprotein</keyword>
<evidence type="ECO:0000256" key="1">
    <source>
        <dbReference type="ARBA" id="ARBA00008682"/>
    </source>
</evidence>
<gene>
    <name evidence="7" type="primary">Chi3l1</name>
    <name evidence="7" type="ORF">Zm00014a_022567</name>
</gene>
<dbReference type="AlphaFoldDB" id="A0A3L6F2H0"/>
<dbReference type="Gene3D" id="3.20.20.80">
    <property type="entry name" value="Glycosidases"/>
    <property type="match status" value="1"/>
</dbReference>
<accession>A0A3L6F2H0</accession>
<dbReference type="PROSITE" id="PS51910">
    <property type="entry name" value="GH18_2"/>
    <property type="match status" value="1"/>
</dbReference>
<sequence length="503" mass="53898">MSSPTKPLGSFFLPSYQRLTQSDAQLRNHFVLTSQSTFPPQPLHHLLPVPAMELVAWLVFVSSVSLAGLLPVVSASTTTPQQQCGGNNVGPAGVRAGYWSPSSNRYSAVGSIDASLYTHLYYSAVTIDETSYAVAPPPPTAEDASLLAAFSGAVKSASPSTRTVLSVGTDEYRVGESNAAFSRMASDAGLRAVFINSSLDLARANGFDGLDLSWIFPATQADMQNLGALLAEWRARITEESVAKSLPPQPLLLTATLYFSNHLFGTPDGNLDYPVDAIASSLDWANVLTFGFRGDSGVTAADAPLYDTSSHFSASYGVVSWLDAGLPPCRLVTGIPLFGRSWFLRNKAKNGLGAPAAAAGTKQRRSNQTGIIAYAETEEYLSSQGTVVTYDDQSVSEYFSNGDLWVSFDGARVVQRKLEFAARSQLLGYFLWTVGFDDSNSTISRKASESWHQYAQGGFGIMHAGGSNQYVAFNSSSVSLGSCYSRSLSCLLSSVLLLVFLFR</sequence>
<dbReference type="FunFam" id="3.10.50.10:FF:000003">
    <property type="entry name" value="Class V chitinase CHIT5b"/>
    <property type="match status" value="1"/>
</dbReference>
<dbReference type="ExpressionAtlas" id="A0A3L6F2H0">
    <property type="expression patterns" value="baseline and differential"/>
</dbReference>
<comment type="caution">
    <text evidence="7">The sequence shown here is derived from an EMBL/GenBank/DDBJ whole genome shotgun (WGS) entry which is preliminary data.</text>
</comment>
<keyword evidence="5" id="KW-0326">Glycosidase</keyword>
<dbReference type="SUPFAM" id="SSF54556">
    <property type="entry name" value="Chitinase insertion domain"/>
    <property type="match status" value="1"/>
</dbReference>
<dbReference type="PANTHER" id="PTHR11177">
    <property type="entry name" value="CHITINASE"/>
    <property type="match status" value="1"/>
</dbReference>
<dbReference type="GO" id="GO:0016798">
    <property type="term" value="F:hydrolase activity, acting on glycosyl bonds"/>
    <property type="evidence" value="ECO:0007669"/>
    <property type="project" value="UniProtKB-KW"/>
</dbReference>
<dbReference type="InterPro" id="IPR011583">
    <property type="entry name" value="Chitinase_II/V-like_cat"/>
</dbReference>
<evidence type="ECO:0000256" key="3">
    <source>
        <dbReference type="ARBA" id="ARBA00022801"/>
    </source>
</evidence>
<dbReference type="GO" id="GO:0005975">
    <property type="term" value="P:carbohydrate metabolic process"/>
    <property type="evidence" value="ECO:0007669"/>
    <property type="project" value="InterPro"/>
</dbReference>